<name>A0A401JET6_9PROT</name>
<sequence>MNAHPSCLAQNTPRLFRLYTRSINRMEEDKKSRTMVRLFTS</sequence>
<dbReference type="AlphaFoldDB" id="A0A401JET6"/>
<reference evidence="1 2" key="1">
    <citation type="journal article" date="2019" name="Front. Microbiol.">
        <title>Genomes of Neutrophilic Sulfur-Oxidizing Chemolithoautotrophs Representing 9 Proteobacterial Species From 8 Genera.</title>
        <authorList>
            <person name="Watanabe T."/>
            <person name="Kojima H."/>
            <person name="Umezawa K."/>
            <person name="Hori C."/>
            <person name="Takasuka T.E."/>
            <person name="Kato Y."/>
            <person name="Fukui M."/>
        </authorList>
    </citation>
    <scope>NUCLEOTIDE SEQUENCE [LARGE SCALE GENOMIC DNA]</scope>
    <source>
        <strain evidence="1 2">TTN</strain>
    </source>
</reference>
<gene>
    <name evidence="1" type="ORF">SFMTTN_1954</name>
</gene>
<protein>
    <submittedName>
        <fullName evidence="1">Uncharacterized protein</fullName>
    </submittedName>
</protein>
<dbReference type="Proteomes" id="UP000286806">
    <property type="component" value="Unassembled WGS sequence"/>
</dbReference>
<dbReference type="EMBL" id="BGOW01000016">
    <property type="protein sequence ID" value="GBL46142.1"/>
    <property type="molecule type" value="Genomic_DNA"/>
</dbReference>
<accession>A0A401JET6</accession>
<evidence type="ECO:0000313" key="1">
    <source>
        <dbReference type="EMBL" id="GBL46142.1"/>
    </source>
</evidence>
<comment type="caution">
    <text evidence="1">The sequence shown here is derived from an EMBL/GenBank/DDBJ whole genome shotgun (WGS) entry which is preliminary data.</text>
</comment>
<proteinExistence type="predicted"/>
<evidence type="ECO:0000313" key="2">
    <source>
        <dbReference type="Proteomes" id="UP000286806"/>
    </source>
</evidence>
<keyword evidence="2" id="KW-1185">Reference proteome</keyword>
<organism evidence="1 2">
    <name type="scientific">Sulfuriferula multivorans</name>
    <dbReference type="NCBI Taxonomy" id="1559896"/>
    <lineage>
        <taxon>Bacteria</taxon>
        <taxon>Pseudomonadati</taxon>
        <taxon>Pseudomonadota</taxon>
        <taxon>Betaproteobacteria</taxon>
        <taxon>Nitrosomonadales</taxon>
        <taxon>Sulfuricellaceae</taxon>
        <taxon>Sulfuriferula</taxon>
    </lineage>
</organism>